<name>A0ABW3H778_9SPHN</name>
<dbReference type="RefSeq" id="WP_264944502.1">
    <property type="nucleotide sequence ID" value="NZ_JAPDRA010000005.1"/>
</dbReference>
<organism evidence="1 2">
    <name type="scientific">Sphingomonas canadensis</name>
    <dbReference type="NCBI Taxonomy" id="1219257"/>
    <lineage>
        <taxon>Bacteria</taxon>
        <taxon>Pseudomonadati</taxon>
        <taxon>Pseudomonadota</taxon>
        <taxon>Alphaproteobacteria</taxon>
        <taxon>Sphingomonadales</taxon>
        <taxon>Sphingomonadaceae</taxon>
        <taxon>Sphingomonas</taxon>
    </lineage>
</organism>
<protein>
    <submittedName>
        <fullName evidence="1">Uncharacterized protein</fullName>
    </submittedName>
</protein>
<evidence type="ECO:0000313" key="1">
    <source>
        <dbReference type="EMBL" id="MFD0947134.1"/>
    </source>
</evidence>
<gene>
    <name evidence="1" type="ORF">ACFQ1E_12360</name>
</gene>
<keyword evidence="2" id="KW-1185">Reference proteome</keyword>
<proteinExistence type="predicted"/>
<reference evidence="2" key="1">
    <citation type="journal article" date="2019" name="Int. J. Syst. Evol. Microbiol.">
        <title>The Global Catalogue of Microorganisms (GCM) 10K type strain sequencing project: providing services to taxonomists for standard genome sequencing and annotation.</title>
        <authorList>
            <consortium name="The Broad Institute Genomics Platform"/>
            <consortium name="The Broad Institute Genome Sequencing Center for Infectious Disease"/>
            <person name="Wu L."/>
            <person name="Ma J."/>
        </authorList>
    </citation>
    <scope>NUCLEOTIDE SEQUENCE [LARGE SCALE GENOMIC DNA]</scope>
    <source>
        <strain evidence="2">CCUG 62982</strain>
    </source>
</reference>
<comment type="caution">
    <text evidence="1">The sequence shown here is derived from an EMBL/GenBank/DDBJ whole genome shotgun (WGS) entry which is preliminary data.</text>
</comment>
<dbReference type="Proteomes" id="UP001596977">
    <property type="component" value="Unassembled WGS sequence"/>
</dbReference>
<evidence type="ECO:0000313" key="2">
    <source>
        <dbReference type="Proteomes" id="UP001596977"/>
    </source>
</evidence>
<sequence length="152" mass="16719">MTEACSPRLFASDADVIRIGEGLLARTLPRADWTHEAHLAACLWLLAERPDIDVDARIAWIIARYNESAGGVNDDTQGYHDTITHVYVAGVRHFLRGWRGDAGLAARANALLLSPVGRRDWPLGFYSRDLLFSVAARRGFVPPDRAPLPGAC</sequence>
<accession>A0ABW3H778</accession>
<dbReference type="EMBL" id="JBHTJG010000005">
    <property type="protein sequence ID" value="MFD0947134.1"/>
    <property type="molecule type" value="Genomic_DNA"/>
</dbReference>